<dbReference type="Pfam" id="PF12819">
    <property type="entry name" value="Malectin_like"/>
    <property type="match status" value="1"/>
</dbReference>
<dbReference type="EMBL" id="CP093350">
    <property type="protein sequence ID" value="WOH12323.1"/>
    <property type="molecule type" value="Genomic_DNA"/>
</dbReference>
<dbReference type="Gene3D" id="2.60.120.430">
    <property type="entry name" value="Galactose-binding lectin"/>
    <property type="match status" value="1"/>
</dbReference>
<keyword evidence="2" id="KW-0732">Signal</keyword>
<accession>A0AAF1BBY5</accession>
<evidence type="ECO:0000313" key="4">
    <source>
        <dbReference type="EMBL" id="WOH12323.1"/>
    </source>
</evidence>
<gene>
    <name evidence="4" type="ORF">DCAR_0831825</name>
</gene>
<feature type="domain" description="Malectin-like" evidence="3">
    <location>
        <begin position="34"/>
        <end position="358"/>
    </location>
</feature>
<comment type="subcellular location">
    <subcellularLocation>
        <location evidence="1">Membrane</location>
        <topology evidence="1">Single-pass membrane protein</topology>
    </subcellularLocation>
</comment>
<feature type="chain" id="PRO_5041929785" description="Malectin-like domain-containing protein" evidence="2">
    <location>
        <begin position="25"/>
        <end position="373"/>
    </location>
</feature>
<keyword evidence="5" id="KW-1185">Reference proteome</keyword>
<evidence type="ECO:0000313" key="5">
    <source>
        <dbReference type="Proteomes" id="UP000077755"/>
    </source>
</evidence>
<dbReference type="AlphaFoldDB" id="A0AAF1BBY5"/>
<evidence type="ECO:0000256" key="1">
    <source>
        <dbReference type="ARBA" id="ARBA00004167"/>
    </source>
</evidence>
<protein>
    <recommendedName>
        <fullName evidence="3">Malectin-like domain-containing protein</fullName>
    </recommendedName>
</protein>
<feature type="signal peptide" evidence="2">
    <location>
        <begin position="1"/>
        <end position="24"/>
    </location>
</feature>
<reference evidence="4" key="2">
    <citation type="submission" date="2022-03" db="EMBL/GenBank/DDBJ databases">
        <title>Draft title - Genomic analysis of global carrot germplasm unveils the trajectory of domestication and the origin of high carotenoid orange carrot.</title>
        <authorList>
            <person name="Iorizzo M."/>
            <person name="Ellison S."/>
            <person name="Senalik D."/>
            <person name="Macko-Podgorni A."/>
            <person name="Grzebelus D."/>
            <person name="Bostan H."/>
            <person name="Rolling W."/>
            <person name="Curaba J."/>
            <person name="Simon P."/>
        </authorList>
    </citation>
    <scope>NUCLEOTIDE SEQUENCE</scope>
    <source>
        <tissue evidence="4">Leaf</tissue>
    </source>
</reference>
<dbReference type="PANTHER" id="PTHR45631:SF202">
    <property type="entry name" value="SENESCENCE-INDUCED RECEPTOR-LIKE SERINE_THREONINE-PROTEIN KINASE"/>
    <property type="match status" value="1"/>
</dbReference>
<reference evidence="4" key="1">
    <citation type="journal article" date="2016" name="Nat. Genet.">
        <title>A high-quality carrot genome assembly provides new insights into carotenoid accumulation and asterid genome evolution.</title>
        <authorList>
            <person name="Iorizzo M."/>
            <person name="Ellison S."/>
            <person name="Senalik D."/>
            <person name="Zeng P."/>
            <person name="Satapoomin P."/>
            <person name="Huang J."/>
            <person name="Bowman M."/>
            <person name="Iovene M."/>
            <person name="Sanseverino W."/>
            <person name="Cavagnaro P."/>
            <person name="Yildiz M."/>
            <person name="Macko-Podgorni A."/>
            <person name="Moranska E."/>
            <person name="Grzebelus E."/>
            <person name="Grzebelus D."/>
            <person name="Ashrafi H."/>
            <person name="Zheng Z."/>
            <person name="Cheng S."/>
            <person name="Spooner D."/>
            <person name="Van Deynze A."/>
            <person name="Simon P."/>
        </authorList>
    </citation>
    <scope>NUCLEOTIDE SEQUENCE</scope>
    <source>
        <tissue evidence="4">Leaf</tissue>
    </source>
</reference>
<sequence>MRLFKCSVFSSLVYFAHVLLIVHSQEYQSDFINIDCGIPADSNYTDSYTGLHYVSDSGFIDAGESKTIPPAYRSSSLQQQLVTLRSFPQGTRNCYTLKPVQGRGNRYFIRAWFYYRNYDLKDRLPQFDLYLGVEKWDTIYFNQTTTRVQKEIIHVPTSDYIHVCLVNTGLGTPFISALDLRYFNRSMYTHDFGSLKLFTRVNFGESFGYYRYKDDIYDRYWRSSDYFNSSLLYNSENVTRYFGVYNLPAVVMETAIAPENTSNPLKLEWEPTNKSDQFLIYLHFAEVQKLQTNQSREFNIYLNGNLWYDETITPYDVITLTVESVAPEKPESKYEIVLQKTNTSTLPPIINALELYTVRKFRQPQTDDQDGKH</sequence>
<dbReference type="GO" id="GO:0016020">
    <property type="term" value="C:membrane"/>
    <property type="evidence" value="ECO:0007669"/>
    <property type="project" value="UniProtKB-SubCell"/>
</dbReference>
<organism evidence="4 5">
    <name type="scientific">Daucus carota subsp. sativus</name>
    <name type="common">Carrot</name>
    <dbReference type="NCBI Taxonomy" id="79200"/>
    <lineage>
        <taxon>Eukaryota</taxon>
        <taxon>Viridiplantae</taxon>
        <taxon>Streptophyta</taxon>
        <taxon>Embryophyta</taxon>
        <taxon>Tracheophyta</taxon>
        <taxon>Spermatophyta</taxon>
        <taxon>Magnoliopsida</taxon>
        <taxon>eudicotyledons</taxon>
        <taxon>Gunneridae</taxon>
        <taxon>Pentapetalae</taxon>
        <taxon>asterids</taxon>
        <taxon>campanulids</taxon>
        <taxon>Apiales</taxon>
        <taxon>Apiaceae</taxon>
        <taxon>Apioideae</taxon>
        <taxon>Scandiceae</taxon>
        <taxon>Daucinae</taxon>
        <taxon>Daucus</taxon>
        <taxon>Daucus sect. Daucus</taxon>
    </lineage>
</organism>
<dbReference type="InterPro" id="IPR024788">
    <property type="entry name" value="Malectin-like_Carb-bd_dom"/>
</dbReference>
<name>A0AAF1BBY5_DAUCS</name>
<proteinExistence type="predicted"/>
<dbReference type="Proteomes" id="UP000077755">
    <property type="component" value="Chromosome 8"/>
</dbReference>
<dbReference type="PANTHER" id="PTHR45631">
    <property type="entry name" value="OS07G0107800 PROTEIN-RELATED"/>
    <property type="match status" value="1"/>
</dbReference>
<evidence type="ECO:0000259" key="3">
    <source>
        <dbReference type="Pfam" id="PF12819"/>
    </source>
</evidence>
<evidence type="ECO:0000256" key="2">
    <source>
        <dbReference type="SAM" id="SignalP"/>
    </source>
</evidence>